<keyword evidence="6 8" id="KW-0472">Membrane</keyword>
<evidence type="ECO:0000256" key="2">
    <source>
        <dbReference type="ARBA" id="ARBA00022692"/>
    </source>
</evidence>
<organism evidence="11 12">
    <name type="scientific">Palleronia sediminis</name>
    <dbReference type="NCBI Taxonomy" id="2547833"/>
    <lineage>
        <taxon>Bacteria</taxon>
        <taxon>Pseudomonadati</taxon>
        <taxon>Pseudomonadota</taxon>
        <taxon>Alphaproteobacteria</taxon>
        <taxon>Rhodobacterales</taxon>
        <taxon>Roseobacteraceae</taxon>
        <taxon>Palleronia</taxon>
    </lineage>
</organism>
<reference evidence="11 12" key="1">
    <citation type="submission" date="2019-03" db="EMBL/GenBank/DDBJ databases">
        <title>Primorskyibacter sp. SS33 isolated from sediments.</title>
        <authorList>
            <person name="Xunke S."/>
        </authorList>
    </citation>
    <scope>NUCLEOTIDE SEQUENCE [LARGE SCALE GENOMIC DNA]</scope>
    <source>
        <strain evidence="11 12">SS33</strain>
    </source>
</reference>
<dbReference type="FunFam" id="3.40.50.300:FF:000218">
    <property type="entry name" value="Multidrug ABC transporter ATP-binding protein"/>
    <property type="match status" value="1"/>
</dbReference>
<evidence type="ECO:0000259" key="10">
    <source>
        <dbReference type="PROSITE" id="PS50929"/>
    </source>
</evidence>
<evidence type="ECO:0000256" key="5">
    <source>
        <dbReference type="ARBA" id="ARBA00022989"/>
    </source>
</evidence>
<dbReference type="PROSITE" id="PS50929">
    <property type="entry name" value="ABC_TM1F"/>
    <property type="match status" value="1"/>
</dbReference>
<evidence type="ECO:0000256" key="1">
    <source>
        <dbReference type="ARBA" id="ARBA00004651"/>
    </source>
</evidence>
<evidence type="ECO:0000259" key="9">
    <source>
        <dbReference type="PROSITE" id="PS50893"/>
    </source>
</evidence>
<gene>
    <name evidence="11" type="ORF">E2L08_11735</name>
</gene>
<keyword evidence="2 8" id="KW-0812">Transmembrane</keyword>
<feature type="transmembrane region" description="Helical" evidence="8">
    <location>
        <begin position="80"/>
        <end position="98"/>
    </location>
</feature>
<dbReference type="SUPFAM" id="SSF52540">
    <property type="entry name" value="P-loop containing nucleoside triphosphate hydrolases"/>
    <property type="match status" value="1"/>
</dbReference>
<evidence type="ECO:0000313" key="11">
    <source>
        <dbReference type="EMBL" id="TDL78159.1"/>
    </source>
</evidence>
<dbReference type="SMART" id="SM00382">
    <property type="entry name" value="AAA"/>
    <property type="match status" value="1"/>
</dbReference>
<feature type="transmembrane region" description="Helical" evidence="8">
    <location>
        <begin position="185"/>
        <end position="204"/>
    </location>
</feature>
<dbReference type="InterPro" id="IPR039421">
    <property type="entry name" value="Type_1_exporter"/>
</dbReference>
<dbReference type="InterPro" id="IPR027417">
    <property type="entry name" value="P-loop_NTPase"/>
</dbReference>
<dbReference type="PROSITE" id="PS50893">
    <property type="entry name" value="ABC_TRANSPORTER_2"/>
    <property type="match status" value="1"/>
</dbReference>
<dbReference type="SUPFAM" id="SSF90123">
    <property type="entry name" value="ABC transporter transmembrane region"/>
    <property type="match status" value="1"/>
</dbReference>
<dbReference type="GO" id="GO:0015421">
    <property type="term" value="F:ABC-type oligopeptide transporter activity"/>
    <property type="evidence" value="ECO:0007669"/>
    <property type="project" value="TreeGrafter"/>
</dbReference>
<dbReference type="InterPro" id="IPR017871">
    <property type="entry name" value="ABC_transporter-like_CS"/>
</dbReference>
<dbReference type="Proteomes" id="UP000295701">
    <property type="component" value="Unassembled WGS sequence"/>
</dbReference>
<feature type="transmembrane region" description="Helical" evidence="8">
    <location>
        <begin position="156"/>
        <end position="179"/>
    </location>
</feature>
<dbReference type="CDD" id="cd07346">
    <property type="entry name" value="ABC_6TM_exporters"/>
    <property type="match status" value="1"/>
</dbReference>
<feature type="transmembrane region" description="Helical" evidence="8">
    <location>
        <begin position="39"/>
        <end position="60"/>
    </location>
</feature>
<dbReference type="AlphaFoldDB" id="A0A4V3B979"/>
<dbReference type="Gene3D" id="3.40.50.300">
    <property type="entry name" value="P-loop containing nucleotide triphosphate hydrolases"/>
    <property type="match status" value="1"/>
</dbReference>
<keyword evidence="12" id="KW-1185">Reference proteome</keyword>
<proteinExistence type="predicted"/>
<dbReference type="InterPro" id="IPR011527">
    <property type="entry name" value="ABC1_TM_dom"/>
</dbReference>
<keyword evidence="5 8" id="KW-1133">Transmembrane helix</keyword>
<dbReference type="PANTHER" id="PTHR43394:SF1">
    <property type="entry name" value="ATP-BINDING CASSETTE SUB-FAMILY B MEMBER 10, MITOCHONDRIAL"/>
    <property type="match status" value="1"/>
</dbReference>
<dbReference type="OrthoDB" id="9808328at2"/>
<protein>
    <submittedName>
        <fullName evidence="11">ABC transporter ATP-binding protein</fullName>
    </submittedName>
</protein>
<feature type="transmembrane region" description="Helical" evidence="8">
    <location>
        <begin position="291"/>
        <end position="310"/>
    </location>
</feature>
<dbReference type="Gene3D" id="1.20.1560.10">
    <property type="entry name" value="ABC transporter type 1, transmembrane domain"/>
    <property type="match status" value="1"/>
</dbReference>
<evidence type="ECO:0000313" key="12">
    <source>
        <dbReference type="Proteomes" id="UP000295701"/>
    </source>
</evidence>
<comment type="function">
    <text evidence="7">Part of an ABC transporter complex. Transmembrane domains (TMD) form a pore in the inner membrane and the ATP-binding domain (NBD) is responsible for energy generation.</text>
</comment>
<sequence length="613" mass="66975">MFRFFERLVDPYTPYEADDAPPRRLWPFLMSYTVPFRRLFAWAALSSVAVAVIELALIAYTGRVVDLLTEAGRAALWSRHGLELFLAAAAILLLRPAVQAVNVMLLNNALLPNLGTIFRWRAHSHVLRQSVGWFENDFAGRIANRIMQTPPAAGEAAFQVFDAITYSVAYIAGALILLGQADPRLAIPMALWLVLYGGLVRWVVRVIGPASKASSDARSEVTGRVVDSYSNIQSVKLFAHHDRELAFGREAIENARQTFIREMRLYSIMDISLTFLNGLLVVGVVGWAIALWQAGSASVGVVAAATALVLRLNSMTGWIMWALSNFFQNLGVVSEGMETIAQPLTLTDRPGAGPLRLDRGAIAFREVSHHYGKGQGGLDRLSLEIAPGEKIGLVGPSGAGKTSLIKLLLRFHDPESGRVEIDGQDIGQVTQSSLRRHIGMVSQDASLLHRSVRDNILYGRPEASEARMIEAARRAEAHDFILTLQDAEGRTGYDAQVGERGVKLSGGQRQRIALARVILKDAPILVLDEATSALDSEVEASIQATLYGVMRGKTVLAVAHRLSTIAQMDRIVVMEDGRIVEDGTHDALLARGGLYARLWSRQSGGFLDARQAS</sequence>
<dbReference type="Pfam" id="PF00005">
    <property type="entry name" value="ABC_tran"/>
    <property type="match status" value="1"/>
</dbReference>
<evidence type="ECO:0000256" key="4">
    <source>
        <dbReference type="ARBA" id="ARBA00022840"/>
    </source>
</evidence>
<evidence type="ECO:0000256" key="3">
    <source>
        <dbReference type="ARBA" id="ARBA00022741"/>
    </source>
</evidence>
<feature type="domain" description="ABC transporter" evidence="9">
    <location>
        <begin position="362"/>
        <end position="601"/>
    </location>
</feature>
<dbReference type="PANTHER" id="PTHR43394">
    <property type="entry name" value="ATP-DEPENDENT PERMEASE MDL1, MITOCHONDRIAL"/>
    <property type="match status" value="1"/>
</dbReference>
<dbReference type="InterPro" id="IPR003439">
    <property type="entry name" value="ABC_transporter-like_ATP-bd"/>
</dbReference>
<evidence type="ECO:0000256" key="7">
    <source>
        <dbReference type="ARBA" id="ARBA00024725"/>
    </source>
</evidence>
<accession>A0A4V3B979</accession>
<dbReference type="PROSITE" id="PS00211">
    <property type="entry name" value="ABC_TRANSPORTER_1"/>
    <property type="match status" value="1"/>
</dbReference>
<keyword evidence="4 11" id="KW-0067">ATP-binding</keyword>
<keyword evidence="3" id="KW-0547">Nucleotide-binding</keyword>
<name>A0A4V3B979_9RHOB</name>
<comment type="subcellular location">
    <subcellularLocation>
        <location evidence="1">Cell membrane</location>
        <topology evidence="1">Multi-pass membrane protein</topology>
    </subcellularLocation>
</comment>
<dbReference type="InterPro" id="IPR036640">
    <property type="entry name" value="ABC1_TM_sf"/>
</dbReference>
<dbReference type="GO" id="GO:0016887">
    <property type="term" value="F:ATP hydrolysis activity"/>
    <property type="evidence" value="ECO:0007669"/>
    <property type="project" value="InterPro"/>
</dbReference>
<dbReference type="RefSeq" id="WP_133397283.1">
    <property type="nucleotide sequence ID" value="NZ_SNAA01000013.1"/>
</dbReference>
<dbReference type="InterPro" id="IPR003593">
    <property type="entry name" value="AAA+_ATPase"/>
</dbReference>
<feature type="transmembrane region" description="Helical" evidence="8">
    <location>
        <begin position="265"/>
        <end position="285"/>
    </location>
</feature>
<dbReference type="GO" id="GO:0005524">
    <property type="term" value="F:ATP binding"/>
    <property type="evidence" value="ECO:0007669"/>
    <property type="project" value="UniProtKB-KW"/>
</dbReference>
<evidence type="ECO:0000256" key="8">
    <source>
        <dbReference type="SAM" id="Phobius"/>
    </source>
</evidence>
<dbReference type="EMBL" id="SNAA01000013">
    <property type="protein sequence ID" value="TDL78159.1"/>
    <property type="molecule type" value="Genomic_DNA"/>
</dbReference>
<comment type="caution">
    <text evidence="11">The sequence shown here is derived from an EMBL/GenBank/DDBJ whole genome shotgun (WGS) entry which is preliminary data.</text>
</comment>
<dbReference type="GO" id="GO:0005886">
    <property type="term" value="C:plasma membrane"/>
    <property type="evidence" value="ECO:0007669"/>
    <property type="project" value="UniProtKB-SubCell"/>
</dbReference>
<feature type="domain" description="ABC transmembrane type-1" evidence="10">
    <location>
        <begin position="41"/>
        <end position="328"/>
    </location>
</feature>
<evidence type="ECO:0000256" key="6">
    <source>
        <dbReference type="ARBA" id="ARBA00023136"/>
    </source>
</evidence>
<dbReference type="Pfam" id="PF00664">
    <property type="entry name" value="ABC_membrane"/>
    <property type="match status" value="1"/>
</dbReference>